<dbReference type="RefSeq" id="WP_129826067.1">
    <property type="nucleotide sequence ID" value="NZ_BNDZ01000003.1"/>
</dbReference>
<proteinExistence type="predicted"/>
<dbReference type="Proteomes" id="UP001051844">
    <property type="component" value="Unassembled WGS sequence"/>
</dbReference>
<evidence type="ECO:0000313" key="2">
    <source>
        <dbReference type="Proteomes" id="UP001051844"/>
    </source>
</evidence>
<organism evidence="1 2">
    <name type="scientific">Streptomyces albidoflavus</name>
    <dbReference type="NCBI Taxonomy" id="1886"/>
    <lineage>
        <taxon>Bacteria</taxon>
        <taxon>Bacillati</taxon>
        <taxon>Actinomycetota</taxon>
        <taxon>Actinomycetes</taxon>
        <taxon>Kitasatosporales</taxon>
        <taxon>Streptomycetaceae</taxon>
        <taxon>Streptomyces</taxon>
        <taxon>Streptomyces albidoflavus group</taxon>
    </lineage>
</organism>
<dbReference type="AlphaFoldDB" id="A0AA37BW26"/>
<gene>
    <name evidence="1" type="ORF">ScoT_10220</name>
</gene>
<reference evidence="1" key="1">
    <citation type="submission" date="2022-09" db="EMBL/GenBank/DDBJ databases">
        <title>Whole genome shotgun sequence of Streptomyces albidoflavus NBRC 12854.</title>
        <authorList>
            <person name="Komaki H."/>
            <person name="Tamura T."/>
        </authorList>
    </citation>
    <scope>NUCLEOTIDE SEQUENCE</scope>
    <source>
        <strain evidence="1">NBRC 12854</strain>
    </source>
</reference>
<evidence type="ECO:0000313" key="1">
    <source>
        <dbReference type="EMBL" id="GHI44848.1"/>
    </source>
</evidence>
<dbReference type="EMBL" id="BNDZ01000003">
    <property type="protein sequence ID" value="GHI44848.1"/>
    <property type="molecule type" value="Genomic_DNA"/>
</dbReference>
<evidence type="ECO:0008006" key="3">
    <source>
        <dbReference type="Google" id="ProtNLM"/>
    </source>
</evidence>
<accession>A0AA37BW26</accession>
<protein>
    <recommendedName>
        <fullName evidence="3">HNH endonuclease</fullName>
    </recommendedName>
</protein>
<comment type="caution">
    <text evidence="1">The sequence shown here is derived from an EMBL/GenBank/DDBJ whole genome shotgun (WGS) entry which is preliminary data.</text>
</comment>
<sequence length="293" mass="32381">MSDFSPGARLCKILFGRATGCAYPDCSEPLIEEHRGHQSPNVEVAHIRAEKPGGARYDPNFTKANGKLNGEENLLLLCLKHHRWVDAHEESYSTEELLAWKARQVTESRGAGLSAKQLDQVVKAFTTPKAEAEAVGASSVGIVTKIENLKDVKPVNVDSIEFFPGVRISNVGAIDFTVDGVGFDLDLDGQLSAYLFPPAHRLHQPVRRLQPQSNSVWIADADDLRRLAKEMIKMARVPTRFRAFGDLGSGSRVHGPWVSSLHLPVWEGHVTQEWLDGFVDLAKQTRAQLGRDT</sequence>
<name>A0AA37BW26_9ACTN</name>